<proteinExistence type="predicted"/>
<reference evidence="1 2" key="1">
    <citation type="submission" date="2016-10" db="EMBL/GenBank/DDBJ databases">
        <authorList>
            <person name="de Groot N.N."/>
        </authorList>
    </citation>
    <scope>NUCLEOTIDE SEQUENCE [LARGE SCALE GENOMIC DNA]</scope>
    <source>
        <strain evidence="1 2">CGMCC 1.7031</strain>
    </source>
</reference>
<dbReference type="OrthoDB" id="1337148at2"/>
<dbReference type="Proteomes" id="UP000199354">
    <property type="component" value="Unassembled WGS sequence"/>
</dbReference>
<dbReference type="RefSeq" id="WP_139149705.1">
    <property type="nucleotide sequence ID" value="NZ_FMVF01000019.1"/>
</dbReference>
<evidence type="ECO:0000313" key="1">
    <source>
        <dbReference type="EMBL" id="SCY94849.1"/>
    </source>
</evidence>
<dbReference type="STRING" id="490189.SAMN02927903_03058"/>
<protein>
    <submittedName>
        <fullName evidence="1">Uncharacterized protein</fullName>
    </submittedName>
</protein>
<dbReference type="AlphaFoldDB" id="A0A1G5K4N2"/>
<organism evidence="1 2">
    <name type="scientific">Flavobacterium caeni</name>
    <dbReference type="NCBI Taxonomy" id="490189"/>
    <lineage>
        <taxon>Bacteria</taxon>
        <taxon>Pseudomonadati</taxon>
        <taxon>Bacteroidota</taxon>
        <taxon>Flavobacteriia</taxon>
        <taxon>Flavobacteriales</taxon>
        <taxon>Flavobacteriaceae</taxon>
        <taxon>Flavobacterium</taxon>
    </lineage>
</organism>
<keyword evidence="2" id="KW-1185">Reference proteome</keyword>
<evidence type="ECO:0000313" key="2">
    <source>
        <dbReference type="Proteomes" id="UP000199354"/>
    </source>
</evidence>
<dbReference type="EMBL" id="FMVF01000019">
    <property type="protein sequence ID" value="SCY94849.1"/>
    <property type="molecule type" value="Genomic_DNA"/>
</dbReference>
<sequence>MYWSTLNFSKLVELLVPTFLRKNRTLAFLKVLTAPMQIIAAENLYRMQHDGRTMYLEKMLNEHYGVSSYNHQDHENTKLIYIDTVSTGDKLYIFQDIETEVSFLEDDDIIDDDLDLFLEEGEDNTLGYSFIIFMPDTITFNEIALRALVDSYRYLGYKYIIEIYTP</sequence>
<name>A0A1G5K4N2_9FLAO</name>
<accession>A0A1G5K4N2</accession>
<gene>
    <name evidence="1" type="ORF">SAMN02927903_03058</name>
</gene>